<protein>
    <submittedName>
        <fullName evidence="1">Uncharacterized protein</fullName>
    </submittedName>
</protein>
<evidence type="ECO:0000313" key="2">
    <source>
        <dbReference type="Proteomes" id="UP001234178"/>
    </source>
</evidence>
<accession>A0ABR0A4C5</accession>
<reference evidence="1 2" key="1">
    <citation type="journal article" date="2023" name="Nucleic Acids Res.">
        <title>The hologenome of Daphnia magna reveals possible DNA methylation and microbiome-mediated evolution of the host genome.</title>
        <authorList>
            <person name="Chaturvedi A."/>
            <person name="Li X."/>
            <person name="Dhandapani V."/>
            <person name="Marshall H."/>
            <person name="Kissane S."/>
            <person name="Cuenca-Cambronero M."/>
            <person name="Asole G."/>
            <person name="Calvet F."/>
            <person name="Ruiz-Romero M."/>
            <person name="Marangio P."/>
            <person name="Guigo R."/>
            <person name="Rago D."/>
            <person name="Mirbahai L."/>
            <person name="Eastwood N."/>
            <person name="Colbourne J.K."/>
            <person name="Zhou J."/>
            <person name="Mallon E."/>
            <person name="Orsini L."/>
        </authorList>
    </citation>
    <scope>NUCLEOTIDE SEQUENCE [LARGE SCALE GENOMIC DNA]</scope>
    <source>
        <strain evidence="1">LRV0_1</strain>
    </source>
</reference>
<gene>
    <name evidence="1" type="ORF">OUZ56_001996</name>
</gene>
<proteinExistence type="predicted"/>
<sequence length="68" mass="7458">MLSDGKGDRVVRRQEWGGAAQLVTPITVSQRDVFSSPAEEEERGGTCCFSSSFLAIILSYLAKAYDEK</sequence>
<name>A0ABR0A4C5_9CRUS</name>
<evidence type="ECO:0000313" key="1">
    <source>
        <dbReference type="EMBL" id="KAK4019999.1"/>
    </source>
</evidence>
<dbReference type="EMBL" id="JAOYFB010000036">
    <property type="protein sequence ID" value="KAK4019999.1"/>
    <property type="molecule type" value="Genomic_DNA"/>
</dbReference>
<comment type="caution">
    <text evidence="1">The sequence shown here is derived from an EMBL/GenBank/DDBJ whole genome shotgun (WGS) entry which is preliminary data.</text>
</comment>
<organism evidence="1 2">
    <name type="scientific">Daphnia magna</name>
    <dbReference type="NCBI Taxonomy" id="35525"/>
    <lineage>
        <taxon>Eukaryota</taxon>
        <taxon>Metazoa</taxon>
        <taxon>Ecdysozoa</taxon>
        <taxon>Arthropoda</taxon>
        <taxon>Crustacea</taxon>
        <taxon>Branchiopoda</taxon>
        <taxon>Diplostraca</taxon>
        <taxon>Cladocera</taxon>
        <taxon>Anomopoda</taxon>
        <taxon>Daphniidae</taxon>
        <taxon>Daphnia</taxon>
    </lineage>
</organism>
<keyword evidence="2" id="KW-1185">Reference proteome</keyword>
<dbReference type="Proteomes" id="UP001234178">
    <property type="component" value="Unassembled WGS sequence"/>
</dbReference>